<sequence length="2143" mass="241148">MFSKFADDRDALKRTPERTYRAHHLDTPLRGDSLHYAVDFLASSVEDPARKFETQDLLWLKNFLPDQTALQYDYTELFLLLWRKAFEGTHCLHSYVRNLSAKCAEISSEALRLQWDCVTKMGGSSEPPEVTGSAHKELLSVEAMKIFLSEIVTLTSDQKVQVSGIFKDKISKRASGNRVVALADPSFKIWATENYVFVRTIEGGQYLIARDHFLCIADLMHQRYIALLACHLAQELKNPLYPSVLDLTAIFHWGDSLLKQLGNEAFRLISMWEPLCIGALQASEDDPLVDNKLFYTAMLDQLEALCIEMKIESVRGPSKALLERLVKSSPHHLAQGFGLYRIWGHPVVHPLLGVHKLKAIACVQKVPHFPLIRKVTCKAKEIFATNFYLQHRRWPPVIFTELKPGNYLREVIEHGAELVSRHPRYRLEDWGGIRFEKTFNVMENLDLSDMISDKSTSLNKSELLASLRSNKGIGPSWERSVLYRHCRQEMTKPTEILQSISEEGFGEEESVVGVCAKERELKPEPRLFGLLTLRKRMYVVITEALLAHDILPYFPEITMMDDHLALTRKIMRMTKHHQSWKSIMTVLDFEKWNSHMREEETKELFQVFDDLFGLDQVFTRSHEMFSKAQLYLADSSYLPKVDEANHKLVEDEGCWSGHLGGIEGLRQKGWTIFTVALLKLVADEADISVSLMGQGDNQVMKCTFPAEWDNPRIQQAHQSFTRTLIQTTQLIGPPLKASETWSSSHFFIYGKYPVLKELPLSVALKREVRIFPSSNEGFPNLDNCLSSIFANVSAACVHDMNPIIPYYLGIHQACLAVMVYFDQAPLHETSLRSMFQSNPTLFVQGLGTRRHEVKKPLTRTVQKDLRRMSNSLLLGILLFPKSWGGLSTQLLGSLFSRGFPDQQSQDCALLRQVYRKANAELQHYLTNMLSPVFSPFASSVLLAQDPTSLNLLVAASPGDAVKRVITHMLRTAGWITNPKIREFLSLSVDGLEVLCDYLVLMIPCNTRVIHEIVEGTLFGRAMHLVNQLNKTSTMSRIARNTSNRSLREAATRADISLLLSVLYQLGARGSLVWTQNWCSALWTQRCRCNGWNKPISGVTVAPPVEMFTAIPTDTANCEEEHHPNPRQGYILCRARNEMELQSVLEGKVMGSHLPYIGSRTIEKVTARGKEEARTAVPLLKIPFALQALQGWGVQVGTPLSDLLNRLVTAVSNKDPVALHPRYDNIKGSLEHRFLDSATKHGGTLPILYLFASAWYLSSDTLVAYSKGGGNYNLHFQASYSVMLTALSTRIPPFVPPATTWHFHQDCMKCCFLINEAKLSLPPCPCPLQQLIPSHEDNPFCWVSEESTAPVVIPWPQPRVDPTNLTREEIRILFSLKLGVELAYQLREAMPGFSLIGHSMARRTVSIPWIFKAIPLYTVESFTLAVVSCLLRSKSNTLVQDGLENTLQTVLDSLNNLPSGLFCHLADLEVRTEFFAELTEAPYYLNPCPAVPATVSELGASWKRHTVDIFHRWLISGLPDGRLEGIVHVGMPFDLDFNSTMLLGVLELIKVYPGQDSALVESVAGWVALSGKAHHQAVEGQVEVASGMLELIKSSADSELLSAARKLTQRTERSTLFTENLDLITKRLTVYNPPKSSAPVPGIQGYVTAATLLSEAAWTDLERLAHEVSIPHMLFESLETSNWTAMFKTDGAVTTAPYKLLSFRQCLPDYAESVACLGEGAGGILAFLGRCYPTARLFYNTLIDTADACLQALPSLVPPGVLPFPQIRERIKELRFTLETNSDLTDEGFARRASLAFPGPVDILTCDAEGHGWDSPVKGVLLARTFSQLCENWDVKYGIFKTYGSNPHMVACQMTLLLAHFEKVLVVRSHFSYSNNTEIYLLGTGAHDPVKQRLTFAPSVTCSHRLREATMQEVILSLSHPDSFSQVPTAEILTRASQILETPWSIHRIQSLMSRHCPQMLWQKPDIWYPQDIAVALFSTRELVKGQKKRAQTLTSASLLTGPAVRQLFISYLAWVVLWYCGNTLTPPDNLLTPFILITYLNIEGRTITVPVLEKESVLLSLKRRGLINSFFPGRLLSARDQREIFRLAGCLRNARFVDSIMMLRPTGRPLEPRRQELKYLTSKMMVPLGPLGSSLTTLRWSED</sequence>
<dbReference type="Pfam" id="PF00946">
    <property type="entry name" value="Mononeg_RNA_pol"/>
    <property type="match status" value="1"/>
</dbReference>
<feature type="domain" description="Mononegavirus-type SAM-dependent 2'-O-MTase" evidence="24">
    <location>
        <begin position="1687"/>
        <end position="1881"/>
    </location>
</feature>
<keyword evidence="12 22" id="KW-0946">Virion</keyword>
<comment type="catalytic activity">
    <reaction evidence="18 22">
        <text>a 5'-end (5'-triphosphoguanosine)-(2'-O-methyladenylyl)-adenylyl-cytidylyl-adenosine in mRNA + S-adenosyl-L-methionine = a 5'-end (N(7)-methyl 5'-triphosphoguanosine)-(2'-O-methyladenylyl)-adenylyl-cytidylyl-adenosine in mRNA + S-adenosyl-L-homocysteine</text>
        <dbReference type="Rhea" id="RHEA:65440"/>
        <dbReference type="Rhea" id="RHEA-COMP:16798"/>
        <dbReference type="Rhea" id="RHEA-COMP:16801"/>
        <dbReference type="ChEBI" id="CHEBI:57856"/>
        <dbReference type="ChEBI" id="CHEBI:59789"/>
        <dbReference type="ChEBI" id="CHEBI:156482"/>
        <dbReference type="ChEBI" id="CHEBI:156483"/>
    </reaction>
</comment>
<evidence type="ECO:0000256" key="13">
    <source>
        <dbReference type="ARBA" id="ARBA00022953"/>
    </source>
</evidence>
<keyword evidence="9 22" id="KW-0547">Nucleotide-binding</keyword>
<comment type="similarity">
    <text evidence="2 22">Belongs to the paramyxovirus L protein family.</text>
</comment>
<keyword evidence="7 22" id="KW-0949">S-adenosyl-L-methionine</keyword>
<keyword evidence="4 22" id="KW-0489">Methyltransferase</keyword>
<evidence type="ECO:0000256" key="11">
    <source>
        <dbReference type="ARBA" id="ARBA00022840"/>
    </source>
</evidence>
<comment type="catalytic activity">
    <reaction evidence="17">
        <text>a 5'-end triphospho-adenylyl-adenylyl-cytidylyl-adenosine in mRNA + GDP + H(+) = a 5'-end (5'-triphosphoguanosine)-adenylyl-adenylyl-cytidylyl-adenosine in mRNA + diphosphate</text>
        <dbReference type="Rhea" id="RHEA:65436"/>
        <dbReference type="Rhea" id="RHEA-COMP:16797"/>
        <dbReference type="Rhea" id="RHEA-COMP:16799"/>
        <dbReference type="ChEBI" id="CHEBI:15378"/>
        <dbReference type="ChEBI" id="CHEBI:33019"/>
        <dbReference type="ChEBI" id="CHEBI:58189"/>
        <dbReference type="ChEBI" id="CHEBI:156484"/>
        <dbReference type="ChEBI" id="CHEBI:156503"/>
        <dbReference type="EC" id="2.7.7.88"/>
    </reaction>
</comment>
<evidence type="ECO:0000256" key="17">
    <source>
        <dbReference type="ARBA" id="ARBA00024494"/>
    </source>
</evidence>
<dbReference type="PROSITE" id="PS50526">
    <property type="entry name" value="RDRP_SSRNA_NEG_NONSEG"/>
    <property type="match status" value="1"/>
</dbReference>
<accession>A0A9E8AAM1</accession>
<comment type="catalytic activity">
    <reaction evidence="22">
        <text>RNA(n) + a ribonucleoside 5'-triphosphate = RNA(n+1) + diphosphate</text>
        <dbReference type="Rhea" id="RHEA:21248"/>
        <dbReference type="Rhea" id="RHEA-COMP:14527"/>
        <dbReference type="Rhea" id="RHEA-COMP:17342"/>
        <dbReference type="ChEBI" id="CHEBI:33019"/>
        <dbReference type="ChEBI" id="CHEBI:61557"/>
        <dbReference type="ChEBI" id="CHEBI:140395"/>
        <dbReference type="EC" id="2.7.7.48"/>
    </reaction>
</comment>
<keyword evidence="6 22" id="KW-0808">Transferase</keyword>
<keyword evidence="8 22" id="KW-0548">Nucleotidyltransferase</keyword>
<dbReference type="EC" id="2.7.7.48" evidence="22"/>
<keyword evidence="13 22" id="KW-0693">Viral RNA replication</keyword>
<keyword evidence="14 22" id="KW-0506">mRNA capping</keyword>
<dbReference type="EC" id="2.1.1.-" evidence="22"/>
<evidence type="ECO:0000259" key="23">
    <source>
        <dbReference type="PROSITE" id="PS50526"/>
    </source>
</evidence>
<protein>
    <recommendedName>
        <fullName evidence="22">RNA-directed RNA polymerase L</fullName>
        <shortName evidence="22">Protein L</shortName>
    </recommendedName>
    <alternativeName>
        <fullName evidence="22">Large structural protein</fullName>
    </alternativeName>
    <alternativeName>
        <fullName evidence="22">Replicase</fullName>
    </alternativeName>
    <alternativeName>
        <fullName evidence="22">Transcriptase</fullName>
    </alternativeName>
    <domain>
        <recommendedName>
            <fullName evidence="22">RNA-directed RNA polymerase</fullName>
            <ecNumber evidence="22">2.7.7.48</ecNumber>
        </recommendedName>
    </domain>
    <domain>
        <recommendedName>
            <fullName evidence="22">GTP phosphohydrolase</fullName>
            <ecNumber evidence="22">3.6.1.-</ecNumber>
        </recommendedName>
    </domain>
    <domain>
        <recommendedName>
            <fullName evidence="22">GDP polyribonucleotidyltransferase</fullName>
            <ecNumber evidence="22">2.7.7.88</ecNumber>
        </recommendedName>
        <alternativeName>
            <fullName evidence="22">PRNTase</fullName>
        </alternativeName>
    </domain>
    <domain>
        <recommendedName>
            <fullName evidence="22">mRNA (nucleoside-2'-O-)-methyltransferase</fullName>
            <shortName evidence="22">N1-2'-O-MTase</shortName>
            <ecNumber evidence="22">2.1.1.-</ecNumber>
        </recommendedName>
    </domain>
    <domain>
        <recommendedName>
            <fullName evidence="22">mRNA (guanine-N(7)-)-methyltransferase</fullName>
            <shortName evidence="22">G-N7-MTase</shortName>
        </recommendedName>
    </domain>
</protein>
<evidence type="ECO:0000256" key="4">
    <source>
        <dbReference type="ARBA" id="ARBA00022603"/>
    </source>
</evidence>
<evidence type="ECO:0000313" key="25">
    <source>
        <dbReference type="EMBL" id="UYL95571.1"/>
    </source>
</evidence>
<dbReference type="InterPro" id="IPR026890">
    <property type="entry name" value="Mononeg_mRNAcap"/>
</dbReference>
<keyword evidence="5 22" id="KW-0507">mRNA processing</keyword>
<evidence type="ECO:0000256" key="5">
    <source>
        <dbReference type="ARBA" id="ARBA00022664"/>
    </source>
</evidence>
<evidence type="ECO:0000256" key="20">
    <source>
        <dbReference type="ARBA" id="ARBA00047370"/>
    </source>
</evidence>
<dbReference type="InterPro" id="IPR016269">
    <property type="entry name" value="RNA-dir_pol_paramyxovirus"/>
</dbReference>
<proteinExistence type="inferred from homology"/>
<keyword evidence="10" id="KW-0378">Hydrolase</keyword>
<dbReference type="InterPro" id="IPR039530">
    <property type="entry name" value="L_methyltransferase_rhabdo"/>
</dbReference>
<dbReference type="EC" id="3.6.1.-" evidence="22"/>
<comment type="catalytic activity">
    <reaction evidence="20">
        <text>a 5'-end (5'-triphosphoguanosine)-adenylyl-adenylyl-cytidylyl-adenosine in mRNA + 2 S-adenosyl-L-methionine = a 5'-end (N(7)-methyl 5'-triphosphoguanosine)-(2'-O-methyladenylyl)-adenylyl-cytidylyl-adenosine in mRNA + 2 S-adenosyl-L-homocysteine + H(+)</text>
        <dbReference type="Rhea" id="RHEA:65376"/>
        <dbReference type="Rhea" id="RHEA-COMP:16797"/>
        <dbReference type="Rhea" id="RHEA-COMP:16798"/>
        <dbReference type="ChEBI" id="CHEBI:15378"/>
        <dbReference type="ChEBI" id="CHEBI:57856"/>
        <dbReference type="ChEBI" id="CHEBI:59789"/>
        <dbReference type="ChEBI" id="CHEBI:156483"/>
        <dbReference type="ChEBI" id="CHEBI:156484"/>
        <dbReference type="EC" id="2.1.1.375"/>
    </reaction>
</comment>
<evidence type="ECO:0000256" key="19">
    <source>
        <dbReference type="ARBA" id="ARBA00047332"/>
    </source>
</evidence>
<evidence type="ECO:0000256" key="3">
    <source>
        <dbReference type="ARBA" id="ARBA00022484"/>
    </source>
</evidence>
<keyword evidence="3 22" id="KW-0696">RNA-directed RNA polymerase</keyword>
<keyword evidence="15 22" id="KW-1035">Host cytoplasm</keyword>
<evidence type="ECO:0000256" key="6">
    <source>
        <dbReference type="ARBA" id="ARBA00022679"/>
    </source>
</evidence>
<evidence type="ECO:0000256" key="8">
    <source>
        <dbReference type="ARBA" id="ARBA00022695"/>
    </source>
</evidence>
<keyword evidence="11 22" id="KW-0067">ATP-binding</keyword>
<reference evidence="25" key="1">
    <citation type="submission" date="2022-05" db="EMBL/GenBank/DDBJ databases">
        <authorList>
            <person name="Cao W."/>
            <person name="Jia N."/>
            <person name="Lam T.T.-Y."/>
            <person name="Ni X."/>
            <person name="Liu J."/>
        </authorList>
    </citation>
    <scope>NUCLEOTIDE SEQUENCE</scope>
    <source>
        <strain evidence="25">TIGMIC 1</strain>
    </source>
</reference>
<evidence type="ECO:0000256" key="12">
    <source>
        <dbReference type="ARBA" id="ARBA00022844"/>
    </source>
</evidence>
<dbReference type="PIRSF" id="PIRSF000830">
    <property type="entry name" value="RNA_pol_ParamyxoV"/>
    <property type="match status" value="1"/>
</dbReference>
<dbReference type="EC" id="2.7.7.88" evidence="22"/>
<dbReference type="Pfam" id="PF14318">
    <property type="entry name" value="Mononeg_mRNAcap"/>
    <property type="match status" value="1"/>
</dbReference>
<dbReference type="GO" id="GO:0016787">
    <property type="term" value="F:hydrolase activity"/>
    <property type="evidence" value="ECO:0007669"/>
    <property type="project" value="UniProtKB-KW"/>
</dbReference>
<dbReference type="GO" id="GO:0005524">
    <property type="term" value="F:ATP binding"/>
    <property type="evidence" value="ECO:0007669"/>
    <property type="project" value="UniProtKB-KW"/>
</dbReference>
<evidence type="ECO:0000256" key="7">
    <source>
        <dbReference type="ARBA" id="ARBA00022691"/>
    </source>
</evidence>
<dbReference type="GO" id="GO:0003968">
    <property type="term" value="F:RNA-directed RNA polymerase activity"/>
    <property type="evidence" value="ECO:0007669"/>
    <property type="project" value="UniProtKB-KW"/>
</dbReference>
<comment type="function">
    <text evidence="1 22">RNA-directed RNA polymerase that catalyzes the replication of viral genomic RNA. The template is composed of the viral RNA tightly encapsidated by the nucleoprotein (N). The replicase mode is dependent on intracellular N protein concentration. In this mode, the polymerase replicates the whole viral genome without recognizing transcriptional signals, and the replicated genome is not caped or polyadenylated.</text>
</comment>
<dbReference type="InterPro" id="IPR025786">
    <property type="entry name" value="Mononega_L_MeTrfase"/>
</dbReference>
<evidence type="ECO:0000256" key="9">
    <source>
        <dbReference type="ARBA" id="ARBA00022741"/>
    </source>
</evidence>
<evidence type="ECO:0000256" key="2">
    <source>
        <dbReference type="ARBA" id="ARBA00007934"/>
    </source>
</evidence>
<dbReference type="GO" id="GO:0044423">
    <property type="term" value="C:virion component"/>
    <property type="evidence" value="ECO:0007669"/>
    <property type="project" value="UniProtKB-KW"/>
</dbReference>
<comment type="subcellular location">
    <subcellularLocation>
        <location evidence="22">Virion</location>
    </subcellularLocation>
    <subcellularLocation>
        <location evidence="22">Host cytoplasm</location>
    </subcellularLocation>
</comment>
<evidence type="ECO:0000256" key="21">
    <source>
        <dbReference type="ARBA" id="ARBA00048548"/>
    </source>
</evidence>
<evidence type="ECO:0000256" key="18">
    <source>
        <dbReference type="ARBA" id="ARBA00024499"/>
    </source>
</evidence>
<evidence type="ECO:0000259" key="24">
    <source>
        <dbReference type="PROSITE" id="PS51590"/>
    </source>
</evidence>
<dbReference type="GO" id="GO:0030430">
    <property type="term" value="C:host cell cytoplasm"/>
    <property type="evidence" value="ECO:0007669"/>
    <property type="project" value="UniProtKB-SubCell"/>
</dbReference>
<dbReference type="InterPro" id="IPR014023">
    <property type="entry name" value="Mononeg_RNA_pol_cat"/>
</dbReference>
<evidence type="ECO:0000256" key="1">
    <source>
        <dbReference type="ARBA" id="ARBA00003132"/>
    </source>
</evidence>
<dbReference type="Pfam" id="PF14314">
    <property type="entry name" value="Methyltrans_Mon_2nd"/>
    <property type="match status" value="1"/>
</dbReference>
<feature type="domain" description="RdRp catalytic" evidence="23">
    <location>
        <begin position="581"/>
        <end position="757"/>
    </location>
</feature>
<dbReference type="GO" id="GO:0004482">
    <property type="term" value="F:mRNA 5'-cap (guanine-N7-)-methyltransferase activity"/>
    <property type="evidence" value="ECO:0007669"/>
    <property type="project" value="InterPro"/>
</dbReference>
<dbReference type="PROSITE" id="PS51590">
    <property type="entry name" value="SAM_MT_MNV_L"/>
    <property type="match status" value="1"/>
</dbReference>
<evidence type="ECO:0000256" key="10">
    <source>
        <dbReference type="ARBA" id="ARBA00022801"/>
    </source>
</evidence>
<evidence type="ECO:0000256" key="15">
    <source>
        <dbReference type="ARBA" id="ARBA00023200"/>
    </source>
</evidence>
<comment type="catalytic activity">
    <reaction evidence="21 22">
        <text>GTP + H2O = GDP + phosphate + H(+)</text>
        <dbReference type="Rhea" id="RHEA:19669"/>
        <dbReference type="ChEBI" id="CHEBI:15377"/>
        <dbReference type="ChEBI" id="CHEBI:15378"/>
        <dbReference type="ChEBI" id="CHEBI:37565"/>
        <dbReference type="ChEBI" id="CHEBI:43474"/>
        <dbReference type="ChEBI" id="CHEBI:58189"/>
    </reaction>
</comment>
<name>A0A9E8AAM1_9RHAB</name>
<evidence type="ECO:0000256" key="14">
    <source>
        <dbReference type="ARBA" id="ARBA00023042"/>
    </source>
</evidence>
<comment type="function">
    <text evidence="22">RNA-directed RNA polymerase that catalyzes the transcription of viral mRNAs, their capping and polyadenylation. The template is composed of the viral RNA tightly encapsidated by the nucleoprotein (N). The viral polymerase binds to the genomic RNA at the 3' leader promoter, and transcribes subsequently all viral mRNAs with a decreasing efficiency. The first gene is the most transcribed, and the last the least transcribed. The viral phosphoprotein acts as a processivity factor. Capping is concomitant with initiation of mRNA transcription. Indeed, a GDP polyribonucleotidyl transferase (PRNTase) adds the cap structure when the nascent RNA chain length has reached few nucleotides. Ribose 2'-O methylation of viral mRNA cap precedes and facilitates subsequent guanine-N-7 methylation, both activities being carried by the viral polymerase. Polyadenylation of mRNAs occur by a stuttering mechanism at a slipery stop site present at the end viral genes. After finishing transcription of a mRNA, the polymerase can resume transcription of the downstream gene.</text>
</comment>
<comment type="catalytic activity">
    <reaction evidence="19 22">
        <text>a 5'-end (5'-triphosphoguanosine)-adenylyl-adenylyl-cytidylyl-adenosine in mRNA + S-adenosyl-L-methionine = a 5'-end (5'-triphosphoguanosine)-(2'-O-methyladenylyl)-adenylyl-cytidylyl-adenosine in mRNA + S-adenosyl-L-homocysteine + H(+)</text>
        <dbReference type="Rhea" id="RHEA:65380"/>
        <dbReference type="Rhea" id="RHEA-COMP:16797"/>
        <dbReference type="Rhea" id="RHEA-COMP:16801"/>
        <dbReference type="ChEBI" id="CHEBI:15378"/>
        <dbReference type="ChEBI" id="CHEBI:57856"/>
        <dbReference type="ChEBI" id="CHEBI:59789"/>
        <dbReference type="ChEBI" id="CHEBI:156482"/>
        <dbReference type="ChEBI" id="CHEBI:156484"/>
    </reaction>
</comment>
<dbReference type="EMBL" id="ON746524">
    <property type="protein sequence ID" value="UYL95571.1"/>
    <property type="molecule type" value="Viral_cRNA"/>
</dbReference>
<keyword evidence="16" id="KW-0511">Multifunctional enzyme</keyword>
<evidence type="ECO:0000256" key="22">
    <source>
        <dbReference type="PIRNR" id="PIRNR000830"/>
    </source>
</evidence>
<organism evidence="25">
    <name type="scientific">Yanbian Rhabd tick virus 3</name>
    <dbReference type="NCBI Taxonomy" id="2972326"/>
    <lineage>
        <taxon>Viruses</taxon>
        <taxon>Riboviria</taxon>
        <taxon>Orthornavirae</taxon>
        <taxon>Negarnaviricota</taxon>
        <taxon>Haploviricotina</taxon>
        <taxon>Monjiviricetes</taxon>
        <taxon>Mononegavirales</taxon>
        <taxon>Rhabdoviridae</taxon>
        <taxon>Deltarhabdovirinae</taxon>
        <taxon>Betaricinrhavirus</taxon>
        <taxon>Betaricinrhavirus yanbian</taxon>
    </lineage>
</organism>
<evidence type="ECO:0000256" key="16">
    <source>
        <dbReference type="ARBA" id="ARBA00023268"/>
    </source>
</evidence>